<feature type="compositionally biased region" description="Acidic residues" evidence="7">
    <location>
        <begin position="767"/>
        <end position="780"/>
    </location>
</feature>
<feature type="domain" description="CSC1/OSCA1-like N-terminal transmembrane" evidence="10">
    <location>
        <begin position="7"/>
        <end position="182"/>
    </location>
</feature>
<dbReference type="PANTHER" id="PTHR13018">
    <property type="entry name" value="PROBABLE MEMBRANE PROTEIN DUF221-RELATED"/>
    <property type="match status" value="1"/>
</dbReference>
<dbReference type="InterPro" id="IPR003864">
    <property type="entry name" value="CSC1/OSCA1-like_7TM"/>
</dbReference>
<dbReference type="Pfam" id="PF14703">
    <property type="entry name" value="PHM7_cyt"/>
    <property type="match status" value="1"/>
</dbReference>
<feature type="compositionally biased region" description="Basic and acidic residues" evidence="7">
    <location>
        <begin position="958"/>
        <end position="967"/>
    </location>
</feature>
<keyword evidence="13" id="KW-1185">Reference proteome</keyword>
<evidence type="ECO:0000256" key="5">
    <source>
        <dbReference type="ARBA" id="ARBA00022989"/>
    </source>
</evidence>
<dbReference type="Proteomes" id="UP001633002">
    <property type="component" value="Unassembled WGS sequence"/>
</dbReference>
<evidence type="ECO:0000256" key="4">
    <source>
        <dbReference type="ARBA" id="ARBA00022692"/>
    </source>
</evidence>
<dbReference type="EMBL" id="JBJQOH010000007">
    <property type="protein sequence ID" value="KAL3679490.1"/>
    <property type="molecule type" value="Genomic_DNA"/>
</dbReference>
<keyword evidence="4 8" id="KW-0812">Transmembrane</keyword>
<dbReference type="GO" id="GO:0016020">
    <property type="term" value="C:membrane"/>
    <property type="evidence" value="ECO:0007669"/>
    <property type="project" value="UniProtKB-SubCell"/>
</dbReference>
<dbReference type="InterPro" id="IPR032880">
    <property type="entry name" value="CSC1/OSCA1-like_N"/>
</dbReference>
<evidence type="ECO:0000313" key="12">
    <source>
        <dbReference type="EMBL" id="KAL3679490.1"/>
    </source>
</evidence>
<evidence type="ECO:0000313" key="13">
    <source>
        <dbReference type="Proteomes" id="UP001633002"/>
    </source>
</evidence>
<feature type="transmembrane region" description="Helical" evidence="8">
    <location>
        <begin position="474"/>
        <end position="496"/>
    </location>
</feature>
<feature type="transmembrane region" description="Helical" evidence="8">
    <location>
        <begin position="430"/>
        <end position="453"/>
    </location>
</feature>
<comment type="similarity">
    <text evidence="2">Belongs to the CSC1 (TC 1.A.17) family.</text>
</comment>
<keyword evidence="3" id="KW-0813">Transport</keyword>
<feature type="transmembrane region" description="Helical" evidence="8">
    <location>
        <begin position="516"/>
        <end position="535"/>
    </location>
</feature>
<evidence type="ECO:0000256" key="6">
    <source>
        <dbReference type="ARBA" id="ARBA00023136"/>
    </source>
</evidence>
<accession>A0ABD3GN12</accession>
<evidence type="ECO:0000256" key="8">
    <source>
        <dbReference type="SAM" id="Phobius"/>
    </source>
</evidence>
<dbReference type="Pfam" id="PF13967">
    <property type="entry name" value="RSN1_TM"/>
    <property type="match status" value="1"/>
</dbReference>
<evidence type="ECO:0000256" key="2">
    <source>
        <dbReference type="ARBA" id="ARBA00007779"/>
    </source>
</evidence>
<protein>
    <submittedName>
        <fullName evidence="12">Uncharacterized protein</fullName>
    </submittedName>
</protein>
<dbReference type="Pfam" id="PF02714">
    <property type="entry name" value="RSN1_7TM"/>
    <property type="match status" value="1"/>
</dbReference>
<feature type="transmembrane region" description="Helical" evidence="8">
    <location>
        <begin position="582"/>
        <end position="610"/>
    </location>
</feature>
<feature type="transmembrane region" description="Helical" evidence="8">
    <location>
        <begin position="101"/>
        <end position="125"/>
    </location>
</feature>
<gene>
    <name evidence="12" type="ORF">R1sor_022446</name>
</gene>
<feature type="region of interest" description="Disordered" evidence="7">
    <location>
        <begin position="831"/>
        <end position="1003"/>
    </location>
</feature>
<name>A0ABD3GN12_9MARC</name>
<feature type="compositionally biased region" description="Basic residues" evidence="7">
    <location>
        <begin position="993"/>
        <end position="1003"/>
    </location>
</feature>
<dbReference type="PANTHER" id="PTHR13018:SF5">
    <property type="entry name" value="RE44586P"/>
    <property type="match status" value="1"/>
</dbReference>
<evidence type="ECO:0000259" key="11">
    <source>
        <dbReference type="Pfam" id="PF14703"/>
    </source>
</evidence>
<evidence type="ECO:0000256" key="1">
    <source>
        <dbReference type="ARBA" id="ARBA00004141"/>
    </source>
</evidence>
<feature type="region of interest" description="Disordered" evidence="7">
    <location>
        <begin position="764"/>
        <end position="792"/>
    </location>
</feature>
<dbReference type="InterPro" id="IPR045122">
    <property type="entry name" value="Csc1-like"/>
</dbReference>
<keyword evidence="5 8" id="KW-1133">Transmembrane helix</keyword>
<evidence type="ECO:0000256" key="7">
    <source>
        <dbReference type="SAM" id="MobiDB-lite"/>
    </source>
</evidence>
<evidence type="ECO:0000259" key="9">
    <source>
        <dbReference type="Pfam" id="PF02714"/>
    </source>
</evidence>
<feature type="domain" description="CSC1/OSCA1-like 7TM region" evidence="9">
    <location>
        <begin position="381"/>
        <end position="653"/>
    </location>
</feature>
<evidence type="ECO:0000256" key="3">
    <source>
        <dbReference type="ARBA" id="ARBA00022448"/>
    </source>
</evidence>
<feature type="domain" description="CSC1/OSCA1-like cytosolic" evidence="11">
    <location>
        <begin position="203"/>
        <end position="368"/>
    </location>
</feature>
<evidence type="ECO:0000259" key="10">
    <source>
        <dbReference type="Pfam" id="PF13967"/>
    </source>
</evidence>
<feature type="transmembrane region" description="Helical" evidence="8">
    <location>
        <begin position="161"/>
        <end position="180"/>
    </location>
</feature>
<sequence>MASGWEIATAALVNLLTTFLFLLAFSILRLQPQNARVYYPKWYIKGVRKGSGETGGAKRLQLSNYVNLDYKAYLKLLTWMWDAIRMPEEELIEHAGLDSAVFLRLFLLGLKIFSPMAAIGFLILLPVNATDKNLQKQKYDINYSDVDKLSISNVSDKSPRLWAHLIMAYIFTIWTCRVLYQEYEIIAGMRLRFLAAKKRSPDQFTVLVRQVPADPQRSVHTCVKEFFQVYTPSYFVNQIACSQVVYDANGLGKSLDKISRFENWLHYYQNKYKRHPERRPLIKKGPLGLWGEEVDAINYYQTELEKMRTEARKLQDEVLTDPNKIAPAAFVSFKTRWAAAVFAQTQQTRNPNKWITEWAPEVRDVYWPSLTIPYKSLPMRHAGMAVVLFLLIFFYMFPVLAVQSLANLGGIVDTFPLLKPIDKMPVVKSLLQGFLAGWALSLFLALLPSLLMFMARFEGFISNSTLDRRAADKLYYFMVLNVFFGSIITGTLVDALKAVIKSPSFTSVLSHFGTLIPTKATFFITFIMVDGWAYVSMEIVRVYSLCVYHIKNIFLVKTEKDREEAMAPGNILLGENIPRLELYFLLGIVYSVTTPIILPFIMIFFGFGYLAYRNQVINVYDADYDSGAGFWPGVHGKIITAMIIEQLTLIGLFTIKGPIGFQSSSAESLTAVGFIKGMLSSTFFLFMLPVGTLIYHFYCKRRFHAAFYFYPMAEAYEKDRNEEKEEPEELQKQLDKAYLHPVLKEEQEIGGKFKSVKSLKIRHNPVEDEDYDDDHSDEEGGGGGGAAVSDRTLMGNNSDVRLEVMEAVPSYSPKSDINKSSELLLAPAYGQKSDGAPAAKHSHKKSYSGGGSSFKHNRQRSSEGSSARHHRERSDGIGSPPKLPPHREIEPPKYQEVLEESSEEYPPPRTHHSRERGEELPPQRRHHRERNEEDPPSRNHRNRERNEEAPPPRHPHREKSSPQRSSRDQQGGGGPPRGRHEHRPDQPPPAQRPARHHHQLLGI</sequence>
<organism evidence="12 13">
    <name type="scientific">Riccia sorocarpa</name>
    <dbReference type="NCBI Taxonomy" id="122646"/>
    <lineage>
        <taxon>Eukaryota</taxon>
        <taxon>Viridiplantae</taxon>
        <taxon>Streptophyta</taxon>
        <taxon>Embryophyta</taxon>
        <taxon>Marchantiophyta</taxon>
        <taxon>Marchantiopsida</taxon>
        <taxon>Marchantiidae</taxon>
        <taxon>Marchantiales</taxon>
        <taxon>Ricciaceae</taxon>
        <taxon>Riccia</taxon>
    </lineage>
</organism>
<feature type="transmembrane region" description="Helical" evidence="8">
    <location>
        <begin position="6"/>
        <end position="28"/>
    </location>
</feature>
<feature type="transmembrane region" description="Helical" evidence="8">
    <location>
        <begin position="674"/>
        <end position="698"/>
    </location>
</feature>
<reference evidence="12 13" key="1">
    <citation type="submission" date="2024-09" db="EMBL/GenBank/DDBJ databases">
        <title>Chromosome-scale assembly of Riccia sorocarpa.</title>
        <authorList>
            <person name="Paukszto L."/>
        </authorList>
    </citation>
    <scope>NUCLEOTIDE SEQUENCE [LARGE SCALE GENOMIC DNA]</scope>
    <source>
        <strain evidence="12">LP-2024</strain>
        <tissue evidence="12">Aerial parts of the thallus</tissue>
    </source>
</reference>
<dbReference type="AlphaFoldDB" id="A0ABD3GN12"/>
<comment type="subcellular location">
    <subcellularLocation>
        <location evidence="1">Membrane</location>
        <topology evidence="1">Multi-pass membrane protein</topology>
    </subcellularLocation>
</comment>
<keyword evidence="6 8" id="KW-0472">Membrane</keyword>
<comment type="caution">
    <text evidence="12">The sequence shown here is derived from an EMBL/GenBank/DDBJ whole genome shotgun (WGS) entry which is preliminary data.</text>
</comment>
<feature type="transmembrane region" description="Helical" evidence="8">
    <location>
        <begin position="630"/>
        <end position="653"/>
    </location>
</feature>
<feature type="transmembrane region" description="Helical" evidence="8">
    <location>
        <begin position="385"/>
        <end position="410"/>
    </location>
</feature>
<dbReference type="InterPro" id="IPR027815">
    <property type="entry name" value="CSC1/OSCA1-like_cyt"/>
</dbReference>
<proteinExistence type="inferred from homology"/>